<reference evidence="2" key="2">
    <citation type="submission" date="2004-02" db="EMBL/GenBank/DDBJ databases">
        <authorList>
            <consortium name="Genoscope"/>
            <consortium name="Whitehead Institute Centre for Genome Research"/>
        </authorList>
    </citation>
    <scope>NUCLEOTIDE SEQUENCE</scope>
</reference>
<sequence length="207" mass="23052">MMAQRDADADVESLRRSARRPLDAFLLVSVVLLFLSVAAVGAFVATGLRQPRVAALRERGDRSQAAYKMENFVYLEATSSVLTTQTMRLDVVEHGNGTSKGSLFDFNRDHYSLQPLQAGFYFIYINLNLTCTHQGRCSSGRLTVQVGDKLACEVDLQSQDTHLTRKCWTVSQVNRQKLLTQMTVPESGLSNWKLELKGSGLGMFLVD</sequence>
<feature type="transmembrane region" description="Helical" evidence="1">
    <location>
        <begin position="24"/>
        <end position="48"/>
    </location>
</feature>
<gene>
    <name evidence="2" type="ORF">GSTENG00026327001</name>
</gene>
<evidence type="ECO:0000313" key="2">
    <source>
        <dbReference type="EMBL" id="CAG06091.1"/>
    </source>
</evidence>
<name>Q4RZU1_TETNG</name>
<accession>Q4RZU1</accession>
<proteinExistence type="predicted"/>
<dbReference type="AlphaFoldDB" id="Q4RZU1"/>
<protein>
    <submittedName>
        <fullName evidence="2">(spotted green pufferfish) hypothetical protein</fullName>
    </submittedName>
</protein>
<dbReference type="EMBL" id="CAAE01014786">
    <property type="protein sequence ID" value="CAG06091.1"/>
    <property type="molecule type" value="Genomic_DNA"/>
</dbReference>
<comment type="caution">
    <text evidence="2">The sequence shown here is derived from an EMBL/GenBank/DDBJ whole genome shotgun (WGS) entry which is preliminary data.</text>
</comment>
<dbReference type="InterPro" id="IPR008983">
    <property type="entry name" value="Tumour_necrosis_fac-like_dom"/>
</dbReference>
<dbReference type="OrthoDB" id="9899228at2759"/>
<keyword evidence="1" id="KW-1133">Transmembrane helix</keyword>
<keyword evidence="1" id="KW-0812">Transmembrane</keyword>
<keyword evidence="1" id="KW-0472">Membrane</keyword>
<dbReference type="Gene3D" id="2.60.120.40">
    <property type="match status" value="1"/>
</dbReference>
<organism evidence="2">
    <name type="scientific">Tetraodon nigroviridis</name>
    <name type="common">Spotted green pufferfish</name>
    <name type="synonym">Chelonodon nigroviridis</name>
    <dbReference type="NCBI Taxonomy" id="99883"/>
    <lineage>
        <taxon>Eukaryota</taxon>
        <taxon>Metazoa</taxon>
        <taxon>Chordata</taxon>
        <taxon>Craniata</taxon>
        <taxon>Vertebrata</taxon>
        <taxon>Euteleostomi</taxon>
        <taxon>Actinopterygii</taxon>
        <taxon>Neopterygii</taxon>
        <taxon>Teleostei</taxon>
        <taxon>Neoteleostei</taxon>
        <taxon>Acanthomorphata</taxon>
        <taxon>Eupercaria</taxon>
        <taxon>Tetraodontiformes</taxon>
        <taxon>Tetradontoidea</taxon>
        <taxon>Tetraodontidae</taxon>
        <taxon>Tetraodon</taxon>
    </lineage>
</organism>
<reference evidence="2" key="1">
    <citation type="journal article" date="2004" name="Nature">
        <title>Genome duplication in the teleost fish Tetraodon nigroviridis reveals the early vertebrate proto-karyotype.</title>
        <authorList>
            <person name="Jaillon O."/>
            <person name="Aury J.-M."/>
            <person name="Brunet F."/>
            <person name="Petit J.-L."/>
            <person name="Stange-Thomann N."/>
            <person name="Mauceli E."/>
            <person name="Bouneau L."/>
            <person name="Fischer C."/>
            <person name="Ozouf-Costaz C."/>
            <person name="Bernot A."/>
            <person name="Nicaud S."/>
            <person name="Jaffe D."/>
            <person name="Fisher S."/>
            <person name="Lutfalla G."/>
            <person name="Dossat C."/>
            <person name="Segurens B."/>
            <person name="Dasilva C."/>
            <person name="Salanoubat M."/>
            <person name="Levy M."/>
            <person name="Boudet N."/>
            <person name="Castellano S."/>
            <person name="Anthouard V."/>
            <person name="Jubin C."/>
            <person name="Castelli V."/>
            <person name="Katinka M."/>
            <person name="Vacherie B."/>
            <person name="Biemont C."/>
            <person name="Skalli Z."/>
            <person name="Cattolico L."/>
            <person name="Poulain J."/>
            <person name="De Berardinis V."/>
            <person name="Cruaud C."/>
            <person name="Duprat S."/>
            <person name="Brottier P."/>
            <person name="Coutanceau J.-P."/>
            <person name="Gouzy J."/>
            <person name="Parra G."/>
            <person name="Lardier G."/>
            <person name="Chapple C."/>
            <person name="McKernan K.J."/>
            <person name="McEwan P."/>
            <person name="Bosak S."/>
            <person name="Kellis M."/>
            <person name="Volff J.-N."/>
            <person name="Guigo R."/>
            <person name="Zody M.C."/>
            <person name="Mesirov J."/>
            <person name="Lindblad-Toh K."/>
            <person name="Birren B."/>
            <person name="Nusbaum C."/>
            <person name="Kahn D."/>
            <person name="Robinson-Rechavi M."/>
            <person name="Laudet V."/>
            <person name="Schachter V."/>
            <person name="Quetier F."/>
            <person name="Saurin W."/>
            <person name="Scarpelli C."/>
            <person name="Wincker P."/>
            <person name="Lander E.S."/>
            <person name="Weissenbach J."/>
            <person name="Roest Crollius H."/>
        </authorList>
    </citation>
    <scope>NUCLEOTIDE SEQUENCE [LARGE SCALE GENOMIC DNA]</scope>
</reference>
<evidence type="ECO:0000256" key="1">
    <source>
        <dbReference type="SAM" id="Phobius"/>
    </source>
</evidence>
<dbReference type="KEGG" id="tng:GSTEN00026327G001"/>